<dbReference type="FunFam" id="3.30.70.330:FF:001192">
    <property type="entry name" value="TIA-1/TIAL RNA binding protein homolog"/>
    <property type="match status" value="1"/>
</dbReference>
<dbReference type="InterPro" id="IPR050502">
    <property type="entry name" value="Euk_RNA-bind_prot"/>
</dbReference>
<name>A0A8R1EUG7_CAEJA</name>
<feature type="compositionally biased region" description="Basic and acidic residues" evidence="3">
    <location>
        <begin position="209"/>
        <end position="218"/>
    </location>
</feature>
<evidence type="ECO:0000313" key="6">
    <source>
        <dbReference type="EnsemblMetazoa" id="CJA42293a.1"/>
    </source>
</evidence>
<keyword evidence="1 2" id="KW-0694">RNA-binding</keyword>
<dbReference type="EnsemblMetazoa" id="CJA42293a.1">
    <property type="protein sequence ID" value="CJA42293a.1"/>
    <property type="gene ID" value="WBGene00218141"/>
</dbReference>
<evidence type="ECO:0000256" key="2">
    <source>
        <dbReference type="PROSITE-ProRule" id="PRU00176"/>
    </source>
</evidence>
<sequence length="477" mass="52860">MSYYSGGGDGDGFYAGYNPRVHSKVAEREGFGLSSSEEPRTLWVGNLDPAINDEFLATLFNQIGMVTKTKIIFDGLNDPYAFVEFSDHQQASQALQTMNKRMLLEKEMRVNWAIEPGHSDRSKLDTARHFHVFVGDLSSEVDNQKLKEAFQPFGDVSEAKVIRDTQTNKSKGYGFVSYPKREEAERAIEQMNGQWLGRRTIRTNWASRKPGDERDHDSGGGGGGGRGGSHRGGGREDRHDRFEKSYDEIFNSTSPDNTSVYVGNIATLTDEDLRQAFSSFGAIAEIRIFKVQGYAFVKFERKDNACKAIVQMNNQEIQGQLVRCSWGKTGDGGKQSGSGYGYGYGGAGGGGPPGGFGGGGSGGGPPPGFNPRDGPPGGGNSQTSQYWQYYSQYYNNPQLMQQWSNYWQQNGGERSGGGGGGPPPHQKCIFFLILNFCLINYSNYIDWVVVLFFFFIFLNCTFFMHFFSLSHLNIQIQ</sequence>
<protein>
    <recommendedName>
        <fullName evidence="5">RRM domain-containing protein</fullName>
    </recommendedName>
</protein>
<dbReference type="GO" id="GO:0005634">
    <property type="term" value="C:nucleus"/>
    <property type="evidence" value="ECO:0007669"/>
    <property type="project" value="TreeGrafter"/>
</dbReference>
<dbReference type="CDD" id="cd12354">
    <property type="entry name" value="RRM3_TIA1_like"/>
    <property type="match status" value="1"/>
</dbReference>
<feature type="transmembrane region" description="Helical" evidence="4">
    <location>
        <begin position="444"/>
        <end position="467"/>
    </location>
</feature>
<organism evidence="6 7">
    <name type="scientific">Caenorhabditis japonica</name>
    <dbReference type="NCBI Taxonomy" id="281687"/>
    <lineage>
        <taxon>Eukaryota</taxon>
        <taxon>Metazoa</taxon>
        <taxon>Ecdysozoa</taxon>
        <taxon>Nematoda</taxon>
        <taxon>Chromadorea</taxon>
        <taxon>Rhabditida</taxon>
        <taxon>Rhabditina</taxon>
        <taxon>Rhabditomorpha</taxon>
        <taxon>Rhabditoidea</taxon>
        <taxon>Rhabditidae</taxon>
        <taxon>Peloderinae</taxon>
        <taxon>Caenorhabditis</taxon>
    </lineage>
</organism>
<feature type="domain" description="RRM" evidence="5">
    <location>
        <begin position="258"/>
        <end position="329"/>
    </location>
</feature>
<dbReference type="Proteomes" id="UP000005237">
    <property type="component" value="Unassembled WGS sequence"/>
</dbReference>
<dbReference type="SMART" id="SM00361">
    <property type="entry name" value="RRM_1"/>
    <property type="match status" value="2"/>
</dbReference>
<dbReference type="PANTHER" id="PTHR48025:SF20">
    <property type="entry name" value="TIA1 CYTOTOXIC GRANULE ASSOCIATED RNA BINDING PROTEIN"/>
    <property type="match status" value="1"/>
</dbReference>
<dbReference type="FunFam" id="3.30.70.330:FF:001013">
    <property type="entry name" value="TIA-1/TIAL RNA binding protein homolog"/>
    <property type="match status" value="1"/>
</dbReference>
<evidence type="ECO:0000313" key="7">
    <source>
        <dbReference type="Proteomes" id="UP000005237"/>
    </source>
</evidence>
<evidence type="ECO:0000259" key="5">
    <source>
        <dbReference type="PROSITE" id="PS50102"/>
    </source>
</evidence>
<dbReference type="AlphaFoldDB" id="A0A8R1EUG7"/>
<evidence type="ECO:0000256" key="4">
    <source>
        <dbReference type="SAM" id="Phobius"/>
    </source>
</evidence>
<evidence type="ECO:0000256" key="3">
    <source>
        <dbReference type="SAM" id="MobiDB-lite"/>
    </source>
</evidence>
<evidence type="ECO:0000256" key="1">
    <source>
        <dbReference type="ARBA" id="ARBA00022884"/>
    </source>
</evidence>
<dbReference type="InterPro" id="IPR035979">
    <property type="entry name" value="RBD_domain_sf"/>
</dbReference>
<reference evidence="7" key="1">
    <citation type="submission" date="2010-08" db="EMBL/GenBank/DDBJ databases">
        <authorList>
            <consortium name="Caenorhabditis japonica Sequencing Consortium"/>
            <person name="Wilson R.K."/>
        </authorList>
    </citation>
    <scope>NUCLEOTIDE SEQUENCE [LARGE SCALE GENOMIC DNA]</scope>
    <source>
        <strain evidence="7">DF5081</strain>
    </source>
</reference>
<dbReference type="PROSITE" id="PS50102">
    <property type="entry name" value="RRM"/>
    <property type="match status" value="3"/>
</dbReference>
<feature type="domain" description="RRM" evidence="5">
    <location>
        <begin position="130"/>
        <end position="208"/>
    </location>
</feature>
<dbReference type="SUPFAM" id="SSF54928">
    <property type="entry name" value="RNA-binding domain, RBD"/>
    <property type="match status" value="3"/>
</dbReference>
<dbReference type="Gene3D" id="3.30.70.330">
    <property type="match status" value="3"/>
</dbReference>
<dbReference type="InterPro" id="IPR000504">
    <property type="entry name" value="RRM_dom"/>
</dbReference>
<keyword evidence="7" id="KW-1185">Reference proteome</keyword>
<dbReference type="Pfam" id="PF00076">
    <property type="entry name" value="RRM_1"/>
    <property type="match status" value="3"/>
</dbReference>
<keyword evidence="4" id="KW-0472">Membrane</keyword>
<dbReference type="InterPro" id="IPR012677">
    <property type="entry name" value="Nucleotide-bd_a/b_plait_sf"/>
</dbReference>
<reference evidence="6" key="2">
    <citation type="submission" date="2022-06" db="UniProtKB">
        <authorList>
            <consortium name="EnsemblMetazoa"/>
        </authorList>
    </citation>
    <scope>IDENTIFICATION</scope>
    <source>
        <strain evidence="6">DF5081</strain>
    </source>
</reference>
<dbReference type="InterPro" id="IPR003954">
    <property type="entry name" value="RRM_euk-type"/>
</dbReference>
<dbReference type="PANTHER" id="PTHR48025">
    <property type="entry name" value="OS02G0815200 PROTEIN"/>
    <property type="match status" value="1"/>
</dbReference>
<keyword evidence="4" id="KW-0812">Transmembrane</keyword>
<feature type="domain" description="RRM" evidence="5">
    <location>
        <begin position="40"/>
        <end position="115"/>
    </location>
</feature>
<keyword evidence="4" id="KW-1133">Transmembrane helix</keyword>
<feature type="region of interest" description="Disordered" evidence="3">
    <location>
        <begin position="199"/>
        <end position="238"/>
    </location>
</feature>
<accession>A0A8R1EUG7</accession>
<feature type="compositionally biased region" description="Gly residues" evidence="3">
    <location>
        <begin position="353"/>
        <end position="363"/>
    </location>
</feature>
<proteinExistence type="predicted"/>
<feature type="region of interest" description="Disordered" evidence="3">
    <location>
        <begin position="353"/>
        <end position="381"/>
    </location>
</feature>
<dbReference type="SMART" id="SM00360">
    <property type="entry name" value="RRM"/>
    <property type="match status" value="3"/>
</dbReference>
<dbReference type="GO" id="GO:0003729">
    <property type="term" value="F:mRNA binding"/>
    <property type="evidence" value="ECO:0007669"/>
    <property type="project" value="TreeGrafter"/>
</dbReference>
<dbReference type="CDD" id="cd12353">
    <property type="entry name" value="RRM2_TIA1_like"/>
    <property type="match status" value="1"/>
</dbReference>
<feature type="compositionally biased region" description="Gly residues" evidence="3">
    <location>
        <begin position="219"/>
        <end position="231"/>
    </location>
</feature>